<dbReference type="Gene3D" id="1.25.40.10">
    <property type="entry name" value="Tetratricopeptide repeat domain"/>
    <property type="match status" value="1"/>
</dbReference>
<protein>
    <submittedName>
        <fullName evidence="1">Uncharacterized protein</fullName>
    </submittedName>
</protein>
<gene>
    <name evidence="1" type="ORF">HELGO_WM13157</name>
</gene>
<dbReference type="EMBL" id="CACVAW010000018">
    <property type="protein sequence ID" value="CAA6805392.1"/>
    <property type="molecule type" value="Genomic_DNA"/>
</dbReference>
<dbReference type="AlphaFoldDB" id="A0A6S6S6P6"/>
<organism evidence="1">
    <name type="scientific">uncultured Campylobacterales bacterium</name>
    <dbReference type="NCBI Taxonomy" id="352960"/>
    <lineage>
        <taxon>Bacteria</taxon>
        <taxon>Pseudomonadati</taxon>
        <taxon>Campylobacterota</taxon>
        <taxon>Epsilonproteobacteria</taxon>
        <taxon>Campylobacterales</taxon>
        <taxon>environmental samples</taxon>
    </lineage>
</organism>
<name>A0A6S6S6P6_9BACT</name>
<dbReference type="InterPro" id="IPR011990">
    <property type="entry name" value="TPR-like_helical_dom_sf"/>
</dbReference>
<accession>A0A6S6S6P6</accession>
<evidence type="ECO:0000313" key="1">
    <source>
        <dbReference type="EMBL" id="CAA6805392.1"/>
    </source>
</evidence>
<dbReference type="SUPFAM" id="SSF81901">
    <property type="entry name" value="HCP-like"/>
    <property type="match status" value="1"/>
</dbReference>
<reference evidence="1" key="1">
    <citation type="submission" date="2020-01" db="EMBL/GenBank/DDBJ databases">
        <authorList>
            <person name="Meier V. D."/>
            <person name="Meier V D."/>
        </authorList>
    </citation>
    <scope>NUCLEOTIDE SEQUENCE</scope>
    <source>
        <strain evidence="1">HLG_WM_MAG_12</strain>
    </source>
</reference>
<proteinExistence type="predicted"/>
<sequence length="240" mass="27443">MKVLFGFLVFGTLLFGLSPEFVEYQEDDLNLSAGISNLADYKRTETELLKLISIEEYDATYFLGRLYMRDHNLSDINIKRDSKKAKKAFDLGVRHGIVNSAIYLGMLELNEKNHANALATFEKIVKFEDTKAKKIPPKQRLIMAMMFSSVVLQHFIKEDIAVNNAIRYVEPLAVNQKSLRGAFYLAHLYKARGNIRKANMYLNIACLNSQTPPEIKRECFNSDYVEVVPNSENNDTNTTK</sequence>